<feature type="compositionally biased region" description="Basic and acidic residues" evidence="1">
    <location>
        <begin position="284"/>
        <end position="298"/>
    </location>
</feature>
<proteinExistence type="predicted"/>
<organism evidence="2 3">
    <name type="scientific">Calcarius ornatus</name>
    <name type="common">Chestnut-collared longspur</name>
    <dbReference type="NCBI Taxonomy" id="198940"/>
    <lineage>
        <taxon>Eukaryota</taxon>
        <taxon>Metazoa</taxon>
        <taxon>Chordata</taxon>
        <taxon>Craniata</taxon>
        <taxon>Vertebrata</taxon>
        <taxon>Euteleostomi</taxon>
        <taxon>Archelosauria</taxon>
        <taxon>Archosauria</taxon>
        <taxon>Dinosauria</taxon>
        <taxon>Saurischia</taxon>
        <taxon>Theropoda</taxon>
        <taxon>Coelurosauria</taxon>
        <taxon>Aves</taxon>
        <taxon>Neognathae</taxon>
        <taxon>Neoaves</taxon>
        <taxon>Telluraves</taxon>
        <taxon>Australaves</taxon>
        <taxon>Passeriformes</taxon>
        <taxon>Passeroidea</taxon>
        <taxon>Fringillidae</taxon>
        <taxon>Emberizinae</taxon>
        <taxon>Emberizini</taxon>
        <taxon>Calcarius</taxon>
    </lineage>
</organism>
<dbReference type="InterPro" id="IPR019522">
    <property type="entry name" value="PIK3R5/6"/>
</dbReference>
<evidence type="ECO:0000313" key="2">
    <source>
        <dbReference type="EMBL" id="NXE71248.1"/>
    </source>
</evidence>
<gene>
    <name evidence="2" type="primary">Pik3r6</name>
    <name evidence="2" type="ORF">CALORN_R14455</name>
</gene>
<dbReference type="GO" id="GO:0046935">
    <property type="term" value="F:1-phosphatidylinositol-3-kinase regulator activity"/>
    <property type="evidence" value="ECO:0007669"/>
    <property type="project" value="InterPro"/>
</dbReference>
<dbReference type="PANTHER" id="PTHR15593">
    <property type="entry name" value="PHOSPHATIDYLINOSITOL 3-KINASE REGULATORY SUBUNIT"/>
    <property type="match status" value="1"/>
</dbReference>
<keyword evidence="2" id="KW-0418">Kinase</keyword>
<protein>
    <submittedName>
        <fullName evidence="2">PI3R6 kinase</fullName>
    </submittedName>
</protein>
<dbReference type="EMBL" id="WBNL01002481">
    <property type="protein sequence ID" value="NXE71248.1"/>
    <property type="molecule type" value="Genomic_DNA"/>
</dbReference>
<keyword evidence="3" id="KW-1185">Reference proteome</keyword>
<feature type="non-terminal residue" evidence="2">
    <location>
        <position position="1"/>
    </location>
</feature>
<dbReference type="Proteomes" id="UP000603627">
    <property type="component" value="Unassembled WGS sequence"/>
</dbReference>
<name>A0A852AHR6_CALOR</name>
<reference evidence="2" key="1">
    <citation type="submission" date="2019-09" db="EMBL/GenBank/DDBJ databases">
        <title>Bird 10,000 Genomes (B10K) Project - Family phase.</title>
        <authorList>
            <person name="Zhang G."/>
        </authorList>
    </citation>
    <scope>NUCLEOTIDE SEQUENCE</scope>
    <source>
        <strain evidence="2">B10K-DU-015-28</strain>
        <tissue evidence="2">Muscle</tissue>
    </source>
</reference>
<feature type="non-terminal residue" evidence="2">
    <location>
        <position position="515"/>
    </location>
</feature>
<feature type="compositionally biased region" description="Basic residues" evidence="1">
    <location>
        <begin position="299"/>
        <end position="310"/>
    </location>
</feature>
<accession>A0A852AHR6</accession>
<evidence type="ECO:0000313" key="3">
    <source>
        <dbReference type="Proteomes" id="UP000603627"/>
    </source>
</evidence>
<feature type="compositionally biased region" description="Low complexity" evidence="1">
    <location>
        <begin position="321"/>
        <end position="330"/>
    </location>
</feature>
<comment type="caution">
    <text evidence="2">The sequence shown here is derived from an EMBL/GenBank/DDBJ whole genome shotgun (WGS) entry which is preliminary data.</text>
</comment>
<dbReference type="Pfam" id="PF10486">
    <property type="entry name" value="PI3K_1B_p101"/>
    <property type="match status" value="1"/>
</dbReference>
<feature type="region of interest" description="Disordered" evidence="1">
    <location>
        <begin position="284"/>
        <end position="339"/>
    </location>
</feature>
<dbReference type="GO" id="GO:0005944">
    <property type="term" value="C:phosphatidylinositol 3-kinase complex, class IB"/>
    <property type="evidence" value="ECO:0007669"/>
    <property type="project" value="InterPro"/>
</dbReference>
<dbReference type="PANTHER" id="PTHR15593:SF1">
    <property type="entry name" value="PHOSPHOINOSITIDE 3-KINASE REGULATORY SUBUNIT 6"/>
    <property type="match status" value="1"/>
</dbReference>
<dbReference type="GO" id="GO:0007186">
    <property type="term" value="P:G protein-coupled receptor signaling pathway"/>
    <property type="evidence" value="ECO:0007669"/>
    <property type="project" value="TreeGrafter"/>
</dbReference>
<dbReference type="AlphaFoldDB" id="A0A852AHR6"/>
<dbReference type="GO" id="GO:0016301">
    <property type="term" value="F:kinase activity"/>
    <property type="evidence" value="ECO:0007669"/>
    <property type="project" value="UniProtKB-KW"/>
</dbReference>
<keyword evidence="2" id="KW-0808">Transferase</keyword>
<evidence type="ECO:0000256" key="1">
    <source>
        <dbReference type="SAM" id="MobiDB-lite"/>
    </source>
</evidence>
<sequence>LPQAERGDLRHYIIPLLHTLMYTLIQAPCIPDELCARVYDFCKRLLTLPKPFCTIGLDYASRLQVERAAPGTLYQRMVMSEQSLPSAAFPCQDRIFIFADPELLPEAICRALAVDTEAAQVSQSPRGCMSCVVTHALQAALGDTCDTAGLRARLQALPPGDLEHCFQQVVAAVEGGEGGSDRGQHTARLERIYRSLLGSAPTGNAPQEGLQGTPLPSPNITFHLWTEEEQLWKELVLFLRPLSQPCEPEALGQELEPMEMPDTLPGCGCCGQSRFSVLSTDSGIERDLPAPEEPCERSRLHRKGGIKKKPSPLDSVALLQAGKPPGRAGAPPEPAAPPQRVHTARVLLLGDDRVLGRLAQAFLSLRYLHEPPTRSGTRTSLAQVPTQASHSLRYLHKPSTPSGTHTNLPLAQVPAQASHSLRYLHLPLTQVPTQAFHSLRYLHKPPTHSARLCSVPQPSRALVTDLFLPDVIAYYARMGTQPVCFQVHSVKVGGTAGTARPPAALQGWQSCAEPQ</sequence>